<dbReference type="GO" id="GO:0003700">
    <property type="term" value="F:DNA-binding transcription factor activity"/>
    <property type="evidence" value="ECO:0007669"/>
    <property type="project" value="TreeGrafter"/>
</dbReference>
<dbReference type="Pfam" id="PF13377">
    <property type="entry name" value="Peripla_BP_3"/>
    <property type="match status" value="1"/>
</dbReference>
<dbReference type="PANTHER" id="PTHR30146">
    <property type="entry name" value="LACI-RELATED TRANSCRIPTIONAL REPRESSOR"/>
    <property type="match status" value="1"/>
</dbReference>
<keyword evidence="2" id="KW-0238">DNA-binding</keyword>
<dbReference type="InterPro" id="IPR028082">
    <property type="entry name" value="Peripla_BP_I"/>
</dbReference>
<dbReference type="Gene3D" id="1.10.260.40">
    <property type="entry name" value="lambda repressor-like DNA-binding domains"/>
    <property type="match status" value="1"/>
</dbReference>
<proteinExistence type="predicted"/>
<dbReference type="CDD" id="cd06279">
    <property type="entry name" value="PBP1_LacI-like"/>
    <property type="match status" value="1"/>
</dbReference>
<keyword evidence="3" id="KW-0804">Transcription</keyword>
<dbReference type="SMART" id="SM00354">
    <property type="entry name" value="HTH_LACI"/>
    <property type="match status" value="1"/>
</dbReference>
<evidence type="ECO:0000256" key="3">
    <source>
        <dbReference type="ARBA" id="ARBA00023163"/>
    </source>
</evidence>
<accession>A0A0F9SLN5</accession>
<keyword evidence="1" id="KW-0805">Transcription regulation</keyword>
<dbReference type="AlphaFoldDB" id="A0A0F9SLN5"/>
<dbReference type="InterPro" id="IPR046335">
    <property type="entry name" value="LacI/GalR-like_sensor"/>
</dbReference>
<dbReference type="EMBL" id="LAZR01001871">
    <property type="protein sequence ID" value="KKN37781.1"/>
    <property type="molecule type" value="Genomic_DNA"/>
</dbReference>
<dbReference type="GO" id="GO:0000976">
    <property type="term" value="F:transcription cis-regulatory region binding"/>
    <property type="evidence" value="ECO:0007669"/>
    <property type="project" value="TreeGrafter"/>
</dbReference>
<dbReference type="SUPFAM" id="SSF53822">
    <property type="entry name" value="Periplasmic binding protein-like I"/>
    <property type="match status" value="1"/>
</dbReference>
<dbReference type="CDD" id="cd01392">
    <property type="entry name" value="HTH_LacI"/>
    <property type="match status" value="1"/>
</dbReference>
<comment type="caution">
    <text evidence="5">The sequence shown here is derived from an EMBL/GenBank/DDBJ whole genome shotgun (WGS) entry which is preliminary data.</text>
</comment>
<name>A0A0F9SLN5_9ZZZZ</name>
<dbReference type="Pfam" id="PF00356">
    <property type="entry name" value="LacI"/>
    <property type="match status" value="1"/>
</dbReference>
<dbReference type="InterPro" id="IPR000843">
    <property type="entry name" value="HTH_LacI"/>
</dbReference>
<evidence type="ECO:0000259" key="4">
    <source>
        <dbReference type="PROSITE" id="PS50932"/>
    </source>
</evidence>
<organism evidence="5">
    <name type="scientific">marine sediment metagenome</name>
    <dbReference type="NCBI Taxonomy" id="412755"/>
    <lineage>
        <taxon>unclassified sequences</taxon>
        <taxon>metagenomes</taxon>
        <taxon>ecological metagenomes</taxon>
    </lineage>
</organism>
<gene>
    <name evidence="5" type="ORF">LCGC14_0760060</name>
</gene>
<dbReference type="Gene3D" id="3.40.50.2300">
    <property type="match status" value="2"/>
</dbReference>
<feature type="domain" description="HTH lacI-type" evidence="4">
    <location>
        <begin position="8"/>
        <end position="62"/>
    </location>
</feature>
<evidence type="ECO:0000256" key="1">
    <source>
        <dbReference type="ARBA" id="ARBA00023015"/>
    </source>
</evidence>
<evidence type="ECO:0000313" key="5">
    <source>
        <dbReference type="EMBL" id="KKN37781.1"/>
    </source>
</evidence>
<evidence type="ECO:0000256" key="2">
    <source>
        <dbReference type="ARBA" id="ARBA00023125"/>
    </source>
</evidence>
<dbReference type="InterPro" id="IPR010982">
    <property type="entry name" value="Lambda_DNA-bd_dom_sf"/>
</dbReference>
<dbReference type="PANTHER" id="PTHR30146:SF138">
    <property type="entry name" value="TRANSCRIPTIONAL REGULATORY PROTEIN"/>
    <property type="match status" value="1"/>
</dbReference>
<dbReference type="SUPFAM" id="SSF47413">
    <property type="entry name" value="lambda repressor-like DNA-binding domains"/>
    <property type="match status" value="1"/>
</dbReference>
<reference evidence="5" key="1">
    <citation type="journal article" date="2015" name="Nature">
        <title>Complex archaea that bridge the gap between prokaryotes and eukaryotes.</title>
        <authorList>
            <person name="Spang A."/>
            <person name="Saw J.H."/>
            <person name="Jorgensen S.L."/>
            <person name="Zaremba-Niedzwiedzka K."/>
            <person name="Martijn J."/>
            <person name="Lind A.E."/>
            <person name="van Eijk R."/>
            <person name="Schleper C."/>
            <person name="Guy L."/>
            <person name="Ettema T.J."/>
        </authorList>
    </citation>
    <scope>NUCLEOTIDE SEQUENCE</scope>
</reference>
<dbReference type="PROSITE" id="PS50932">
    <property type="entry name" value="HTH_LACI_2"/>
    <property type="match status" value="1"/>
</dbReference>
<protein>
    <recommendedName>
        <fullName evidence="4">HTH lacI-type domain-containing protein</fullName>
    </recommendedName>
</protein>
<sequence>MRKPAHWTLKSIALELGVSNATVSNAFNRPDQLSAKRREDILAACKTLGYYGPNKAAQSLRNGTFNIVALVLPDSVEYMVSDPVASSFMRGVTSVLEKNGINVLLFSGNSDTLNNIVDFVDGFICYGRPRNNALVEQLKTVSKHVVTIDFDIARNASVNINNEQASYEIAKHVLHNQNDKVAILGLRLLDENVLCRVYEHHEFETGQSISHQRLRGYQRALSEANITVADDRIWNIPESSERFAIIAAKEVLSASPRPNVIICMSDLIALATMREAIKQGIKIGKELRIVGFDGIDEAARFVPRLTTIHQNSQEKGVIAAELFISKEEKTQEVSYELEIGASS</sequence>